<dbReference type="PANTHER" id="PTHR45339">
    <property type="entry name" value="HYBRID SIGNAL TRANSDUCTION HISTIDINE KINASE J"/>
    <property type="match status" value="1"/>
</dbReference>
<keyword evidence="17" id="KW-1185">Reference proteome</keyword>
<dbReference type="InterPro" id="IPR013767">
    <property type="entry name" value="PAS_fold"/>
</dbReference>
<evidence type="ECO:0000256" key="6">
    <source>
        <dbReference type="ARBA" id="ARBA00022989"/>
    </source>
</evidence>
<dbReference type="PROSITE" id="PS50113">
    <property type="entry name" value="PAC"/>
    <property type="match status" value="3"/>
</dbReference>
<dbReference type="InterPro" id="IPR042240">
    <property type="entry name" value="CHASE_sf"/>
</dbReference>
<feature type="domain" description="PAC" evidence="14">
    <location>
        <begin position="584"/>
        <end position="637"/>
    </location>
</feature>
<dbReference type="InterPro" id="IPR004358">
    <property type="entry name" value="Sig_transdc_His_kin-like_C"/>
</dbReference>
<dbReference type="SUPFAM" id="SSF55874">
    <property type="entry name" value="ATPase domain of HSP90 chaperone/DNA topoisomerase II/histidine kinase"/>
    <property type="match status" value="1"/>
</dbReference>
<evidence type="ECO:0000256" key="4">
    <source>
        <dbReference type="ARBA" id="ARBA00022553"/>
    </source>
</evidence>
<dbReference type="Pfam" id="PF08447">
    <property type="entry name" value="PAS_3"/>
    <property type="match status" value="1"/>
</dbReference>
<dbReference type="InterPro" id="IPR005467">
    <property type="entry name" value="His_kinase_dom"/>
</dbReference>
<evidence type="ECO:0000256" key="5">
    <source>
        <dbReference type="ARBA" id="ARBA00022692"/>
    </source>
</evidence>
<dbReference type="SMART" id="SM00387">
    <property type="entry name" value="HATPase_c"/>
    <property type="match status" value="1"/>
</dbReference>
<dbReference type="PROSITE" id="PS50109">
    <property type="entry name" value="HIS_KIN"/>
    <property type="match status" value="1"/>
</dbReference>
<comment type="catalytic activity">
    <reaction evidence="1">
        <text>ATP + protein L-histidine = ADP + protein N-phospho-L-histidine.</text>
        <dbReference type="EC" id="2.7.13.3"/>
    </reaction>
</comment>
<gene>
    <name evidence="16" type="ORF">SAMN04488125_11412</name>
</gene>
<name>A0A1I4HBN6_9HYPH</name>
<dbReference type="InterPro" id="IPR036641">
    <property type="entry name" value="HPT_dom_sf"/>
</dbReference>
<dbReference type="InterPro" id="IPR001789">
    <property type="entry name" value="Sig_transdc_resp-reg_receiver"/>
</dbReference>
<feature type="domain" description="PAS" evidence="13">
    <location>
        <begin position="496"/>
        <end position="550"/>
    </location>
</feature>
<feature type="domain" description="PAC" evidence="14">
    <location>
        <begin position="703"/>
        <end position="755"/>
    </location>
</feature>
<dbReference type="SMART" id="SM00091">
    <property type="entry name" value="PAS"/>
    <property type="match status" value="2"/>
</dbReference>
<dbReference type="InterPro" id="IPR036097">
    <property type="entry name" value="HisK_dim/P_sf"/>
</dbReference>
<evidence type="ECO:0000259" key="11">
    <source>
        <dbReference type="PROSITE" id="PS50109"/>
    </source>
</evidence>
<dbReference type="Proteomes" id="UP000198804">
    <property type="component" value="Unassembled WGS sequence"/>
</dbReference>
<feature type="transmembrane region" description="Helical" evidence="10">
    <location>
        <begin position="318"/>
        <end position="337"/>
    </location>
</feature>
<feature type="domain" description="PAS" evidence="13">
    <location>
        <begin position="351"/>
        <end position="422"/>
    </location>
</feature>
<dbReference type="CDD" id="cd16922">
    <property type="entry name" value="HATPase_EvgS-ArcB-TorS-like"/>
    <property type="match status" value="1"/>
</dbReference>
<dbReference type="RefSeq" id="WP_091948530.1">
    <property type="nucleotide sequence ID" value="NZ_FOSV01000014.1"/>
</dbReference>
<dbReference type="Pfam" id="PF03924">
    <property type="entry name" value="CHASE"/>
    <property type="match status" value="1"/>
</dbReference>
<dbReference type="InterPro" id="IPR011006">
    <property type="entry name" value="CheY-like_superfamily"/>
</dbReference>
<dbReference type="InterPro" id="IPR003661">
    <property type="entry name" value="HisK_dim/P_dom"/>
</dbReference>
<feature type="domain" description="Histidine kinase" evidence="11">
    <location>
        <begin position="773"/>
        <end position="996"/>
    </location>
</feature>
<dbReference type="GO" id="GO:0005524">
    <property type="term" value="F:ATP binding"/>
    <property type="evidence" value="ECO:0007669"/>
    <property type="project" value="UniProtKB-KW"/>
</dbReference>
<dbReference type="CDD" id="cd00082">
    <property type="entry name" value="HisKA"/>
    <property type="match status" value="1"/>
</dbReference>
<accession>A0A1I4HBN6</accession>
<evidence type="ECO:0000256" key="3">
    <source>
        <dbReference type="ARBA" id="ARBA00012438"/>
    </source>
</evidence>
<dbReference type="Pfam" id="PF00989">
    <property type="entry name" value="PAS"/>
    <property type="match status" value="2"/>
</dbReference>
<evidence type="ECO:0000256" key="2">
    <source>
        <dbReference type="ARBA" id="ARBA00004370"/>
    </source>
</evidence>
<dbReference type="PANTHER" id="PTHR45339:SF5">
    <property type="entry name" value="HISTIDINE KINASE"/>
    <property type="match status" value="1"/>
</dbReference>
<dbReference type="InterPro" id="IPR000014">
    <property type="entry name" value="PAS"/>
</dbReference>
<dbReference type="CDD" id="cd00130">
    <property type="entry name" value="PAS"/>
    <property type="match status" value="3"/>
</dbReference>
<feature type="modified residue" description="4-aspartylphosphate" evidence="9">
    <location>
        <position position="1064"/>
    </location>
</feature>
<dbReference type="InterPro" id="IPR001610">
    <property type="entry name" value="PAC"/>
</dbReference>
<feature type="domain" description="PAC" evidence="14">
    <location>
        <begin position="424"/>
        <end position="477"/>
    </location>
</feature>
<organism evidence="16 17">
    <name type="scientific">Methylorubrum salsuginis</name>
    <dbReference type="NCBI Taxonomy" id="414703"/>
    <lineage>
        <taxon>Bacteria</taxon>
        <taxon>Pseudomonadati</taxon>
        <taxon>Pseudomonadota</taxon>
        <taxon>Alphaproteobacteria</taxon>
        <taxon>Hyphomicrobiales</taxon>
        <taxon>Methylobacteriaceae</taxon>
        <taxon>Methylorubrum</taxon>
    </lineage>
</organism>
<evidence type="ECO:0000256" key="10">
    <source>
        <dbReference type="SAM" id="Phobius"/>
    </source>
</evidence>
<evidence type="ECO:0000259" key="14">
    <source>
        <dbReference type="PROSITE" id="PS50113"/>
    </source>
</evidence>
<evidence type="ECO:0000259" key="13">
    <source>
        <dbReference type="PROSITE" id="PS50112"/>
    </source>
</evidence>
<dbReference type="FunFam" id="3.30.565.10:FF:000010">
    <property type="entry name" value="Sensor histidine kinase RcsC"/>
    <property type="match status" value="1"/>
</dbReference>
<dbReference type="CDD" id="cd17546">
    <property type="entry name" value="REC_hyHK_CKI1_RcsC-like"/>
    <property type="match status" value="1"/>
</dbReference>
<dbReference type="InterPro" id="IPR006189">
    <property type="entry name" value="CHASE_dom"/>
</dbReference>
<evidence type="ECO:0000259" key="12">
    <source>
        <dbReference type="PROSITE" id="PS50110"/>
    </source>
</evidence>
<feature type="domain" description="CHASE" evidence="15">
    <location>
        <begin position="86"/>
        <end position="249"/>
    </location>
</feature>
<dbReference type="SUPFAM" id="SSF55785">
    <property type="entry name" value="PYP-like sensor domain (PAS domain)"/>
    <property type="match status" value="3"/>
</dbReference>
<keyword evidence="8 10" id="KW-0472">Membrane</keyword>
<dbReference type="PROSITE" id="PS50110">
    <property type="entry name" value="RESPONSE_REGULATORY"/>
    <property type="match status" value="1"/>
</dbReference>
<sequence>MSEPRERIAVGSRGRLARPGPTVAALALLGLVLALAAAGWVRQRNEGVAAERFETAASRLATRVQDRFALYEYGLRGARGVVAAIGEAGLTGAAFERYARSRDFDREFPGARGFGFIRRVPVRAEDAFLQAARAETRGFAIRQLAAHDGERFVIRYVEPLARNREAIGLDVASEPARRDAALRAMETGAAAMTGPVTLVQAPGEVERGFLAFLPVFAPDRPHATPDERRAATVGWSYAPLVIDEVLAGLDLDANDLDFAIEDRSPGQTQRFYATPGMSRPADALPATSRRLAVFDRDWAIALRARPAFVRDFSRPAPLVAGGVVLLLGLLGAGLTHLHLRGRRRDILAAVQSARLAAIVENAEDAILGKAQDGTITDWNPAAERLFGYPAAEAVGRKVVDLIVPPHLRAEEEQMLAAVARGEPVPSRATLRRRRDGTTVHVLLGVSPIRGPGGVIVGAATVMRDVGERIAHEARIQALNASLERQVAERTQALRAASAIRSAILEHAGYAIIATDPDGRITVFNPAAERMLGYAASEVVGRATPMLFHDEAQIGERARRLSAELGERIEPGPDTFLAPARQGRPTVDEWIYRTKDGRRLPVLLSVSEMRSEVGGRLGYLGIALDLSERDRHAAEMRAANAGTWSYDIATGRVRLSAECARQHGLPDAETDLDVAAGWRPLAHPDDAAQVLADLNAAIETGGSYTTEFRVPLADGRTRWLTAIGRVEPGHAAGTGRVIGLTLDVTARKEAEHALVEARREAERANRAKGEFLAAMSHEIRTPLNAILGYTGLMLDGGRLGPAERRQAELVRSAGAALLTVVNDILDISRIEAGAVTLSPHPFSPAALAAQCLALVAVLAEPKGLALRLETAPDLPEPLLGDEARLRQVLLNLLNNAVKFTQAGAVTLSIRRDDDPIEGGEGLSFGVRDTGIGIPRDKRDRLFKRFSQVDGSVEREYGGTGLGLAISKALVEMMGGEIGVESTPGVGSTFWFTLRLPRAAPVAAPPPAGRANDRAGRLLVVDDNFVNRELARTVLERAGHAVTVAGDGETAVRAVADGDVDLVLMDVQMPGMDGLSATRAIRALPGEAGEIPVIGMSAGVLPEQVRRCREAGMDEHVGKPFDPEALVALVGRWLPGDESGDAPTDAPGPGFDAARYDDMARRLGPERLDRVLRVLDDDLERAFTAAAGTPEGRRQIRFDAHAVGSAAGVMGFSAMTAACRILEEFEEVRLATEGMAAFETALERVRHLAAEIRTELRRRLHTEPA</sequence>
<dbReference type="InterPro" id="IPR036890">
    <property type="entry name" value="HATPase_C_sf"/>
</dbReference>
<dbReference type="SMART" id="SM00086">
    <property type="entry name" value="PAC"/>
    <property type="match status" value="3"/>
</dbReference>
<dbReference type="EC" id="2.7.13.3" evidence="3"/>
<dbReference type="OrthoDB" id="9791542at2"/>
<dbReference type="AlphaFoldDB" id="A0A1I4HBN6"/>
<dbReference type="Gene3D" id="3.30.565.10">
    <property type="entry name" value="Histidine kinase-like ATPase, C-terminal domain"/>
    <property type="match status" value="1"/>
</dbReference>
<dbReference type="Gene3D" id="3.30.450.350">
    <property type="entry name" value="CHASE domain"/>
    <property type="match status" value="1"/>
</dbReference>
<feature type="domain" description="Response regulatory" evidence="12">
    <location>
        <begin position="1015"/>
        <end position="1132"/>
    </location>
</feature>
<dbReference type="Gene3D" id="3.40.50.2300">
    <property type="match status" value="1"/>
</dbReference>
<dbReference type="EMBL" id="FOSV01000014">
    <property type="protein sequence ID" value="SFL38841.1"/>
    <property type="molecule type" value="Genomic_DNA"/>
</dbReference>
<keyword evidence="4 9" id="KW-0597">Phosphoprotein</keyword>
<dbReference type="SMART" id="SM00388">
    <property type="entry name" value="HisKA"/>
    <property type="match status" value="1"/>
</dbReference>
<dbReference type="SUPFAM" id="SSF47226">
    <property type="entry name" value="Histidine-containing phosphotransfer domain, HPT domain"/>
    <property type="match status" value="1"/>
</dbReference>
<dbReference type="InterPro" id="IPR003594">
    <property type="entry name" value="HATPase_dom"/>
</dbReference>
<dbReference type="SUPFAM" id="SSF47384">
    <property type="entry name" value="Homodimeric domain of signal transducing histidine kinase"/>
    <property type="match status" value="1"/>
</dbReference>
<dbReference type="GO" id="GO:0006355">
    <property type="term" value="P:regulation of DNA-templated transcription"/>
    <property type="evidence" value="ECO:0007669"/>
    <property type="project" value="InterPro"/>
</dbReference>
<protein>
    <recommendedName>
        <fullName evidence="3">histidine kinase</fullName>
        <ecNumber evidence="3">2.7.13.3</ecNumber>
    </recommendedName>
</protein>
<evidence type="ECO:0000259" key="15">
    <source>
        <dbReference type="PROSITE" id="PS50839"/>
    </source>
</evidence>
<dbReference type="PROSITE" id="PS50839">
    <property type="entry name" value="CHASE"/>
    <property type="match status" value="1"/>
</dbReference>
<comment type="subcellular location">
    <subcellularLocation>
        <location evidence="2">Membrane</location>
    </subcellularLocation>
</comment>
<keyword evidence="7" id="KW-0902">Two-component regulatory system</keyword>
<reference evidence="17" key="1">
    <citation type="submission" date="2016-10" db="EMBL/GenBank/DDBJ databases">
        <authorList>
            <person name="Varghese N."/>
            <person name="Submissions S."/>
        </authorList>
    </citation>
    <scope>NUCLEOTIDE SEQUENCE [LARGE SCALE GENOMIC DNA]</scope>
    <source>
        <strain evidence="17">CGMCC 1.6474</strain>
    </source>
</reference>
<dbReference type="Pfam" id="PF00512">
    <property type="entry name" value="HisKA"/>
    <property type="match status" value="1"/>
</dbReference>
<dbReference type="STRING" id="414703.SAMN04488125_11412"/>
<dbReference type="InterPro" id="IPR013655">
    <property type="entry name" value="PAS_fold_3"/>
</dbReference>
<dbReference type="SMART" id="SM00448">
    <property type="entry name" value="REC"/>
    <property type="match status" value="1"/>
</dbReference>
<dbReference type="SMART" id="SM01079">
    <property type="entry name" value="CHASE"/>
    <property type="match status" value="1"/>
</dbReference>
<evidence type="ECO:0000256" key="1">
    <source>
        <dbReference type="ARBA" id="ARBA00000085"/>
    </source>
</evidence>
<evidence type="ECO:0000256" key="8">
    <source>
        <dbReference type="ARBA" id="ARBA00023136"/>
    </source>
</evidence>
<keyword evidence="6 10" id="KW-1133">Transmembrane helix</keyword>
<dbReference type="PRINTS" id="PR00344">
    <property type="entry name" value="BCTRLSENSOR"/>
</dbReference>
<keyword evidence="5 10" id="KW-0812">Transmembrane</keyword>
<dbReference type="PROSITE" id="PS50112">
    <property type="entry name" value="PAS"/>
    <property type="match status" value="2"/>
</dbReference>
<dbReference type="NCBIfam" id="TIGR00229">
    <property type="entry name" value="sensory_box"/>
    <property type="match status" value="2"/>
</dbReference>
<dbReference type="SUPFAM" id="SSF52172">
    <property type="entry name" value="CheY-like"/>
    <property type="match status" value="1"/>
</dbReference>
<evidence type="ECO:0000313" key="17">
    <source>
        <dbReference type="Proteomes" id="UP000198804"/>
    </source>
</evidence>
<evidence type="ECO:0000256" key="9">
    <source>
        <dbReference type="PROSITE-ProRule" id="PRU00169"/>
    </source>
</evidence>
<evidence type="ECO:0000313" key="16">
    <source>
        <dbReference type="EMBL" id="SFL38841.1"/>
    </source>
</evidence>
<dbReference type="GO" id="GO:0000155">
    <property type="term" value="F:phosphorelay sensor kinase activity"/>
    <property type="evidence" value="ECO:0007669"/>
    <property type="project" value="InterPro"/>
</dbReference>
<proteinExistence type="predicted"/>
<dbReference type="Pfam" id="PF00072">
    <property type="entry name" value="Response_reg"/>
    <property type="match status" value="1"/>
</dbReference>
<dbReference type="Pfam" id="PF02518">
    <property type="entry name" value="HATPase_c"/>
    <property type="match status" value="1"/>
</dbReference>
<dbReference type="InterPro" id="IPR035965">
    <property type="entry name" value="PAS-like_dom_sf"/>
</dbReference>
<dbReference type="GO" id="GO:0005886">
    <property type="term" value="C:plasma membrane"/>
    <property type="evidence" value="ECO:0007669"/>
    <property type="project" value="UniProtKB-SubCell"/>
</dbReference>
<evidence type="ECO:0000256" key="7">
    <source>
        <dbReference type="ARBA" id="ARBA00023012"/>
    </source>
</evidence>
<dbReference type="Gene3D" id="1.10.287.130">
    <property type="match status" value="1"/>
</dbReference>
<dbReference type="InterPro" id="IPR000700">
    <property type="entry name" value="PAS-assoc_C"/>
</dbReference>
<dbReference type="Gene3D" id="3.30.450.20">
    <property type="entry name" value="PAS domain"/>
    <property type="match status" value="3"/>
</dbReference>